<reference evidence="1 2" key="1">
    <citation type="submission" date="2014-09" db="EMBL/GenBank/DDBJ databases">
        <authorList>
            <person name="Ellenberger Sabrina"/>
        </authorList>
    </citation>
    <scope>NUCLEOTIDE SEQUENCE [LARGE SCALE GENOMIC DNA]</scope>
    <source>
        <strain evidence="1 2">CBS 412.66</strain>
    </source>
</reference>
<dbReference type="Proteomes" id="UP000054107">
    <property type="component" value="Unassembled WGS sequence"/>
</dbReference>
<keyword evidence="2" id="KW-1185">Reference proteome</keyword>
<gene>
    <name evidence="1" type="primary">PARPA_00304.1 scaffold 610</name>
</gene>
<protein>
    <submittedName>
        <fullName evidence="1">Uncharacterized protein</fullName>
    </submittedName>
</protein>
<sequence length="94" mass="11009">MPMQKDLERIHQEIQGILRDSEKLSNHKYTSDEVQGLQERLQKIDAQYKEGIIDDRKKGDLNDDPYEHQGQGQVAEDIAKVHERLSQLLQRVDQ</sequence>
<dbReference type="EMBL" id="LN718954">
    <property type="protein sequence ID" value="CEP07035.1"/>
    <property type="molecule type" value="Genomic_DNA"/>
</dbReference>
<evidence type="ECO:0000313" key="2">
    <source>
        <dbReference type="Proteomes" id="UP000054107"/>
    </source>
</evidence>
<accession>A0A0B7MUS8</accession>
<proteinExistence type="predicted"/>
<dbReference type="OrthoDB" id="2220295at2759"/>
<evidence type="ECO:0000313" key="1">
    <source>
        <dbReference type="EMBL" id="CEP07035.1"/>
    </source>
</evidence>
<organism evidence="1 2">
    <name type="scientific">Parasitella parasitica</name>
    <dbReference type="NCBI Taxonomy" id="35722"/>
    <lineage>
        <taxon>Eukaryota</taxon>
        <taxon>Fungi</taxon>
        <taxon>Fungi incertae sedis</taxon>
        <taxon>Mucoromycota</taxon>
        <taxon>Mucoromycotina</taxon>
        <taxon>Mucoromycetes</taxon>
        <taxon>Mucorales</taxon>
        <taxon>Mucorineae</taxon>
        <taxon>Mucoraceae</taxon>
        <taxon>Parasitella</taxon>
    </lineage>
</organism>
<dbReference type="AlphaFoldDB" id="A0A0B7MUS8"/>
<name>A0A0B7MUS8_9FUNG</name>